<dbReference type="OrthoDB" id="9812571at2"/>
<organism evidence="2 3">
    <name type="scientific">Apibacter adventoris</name>
    <dbReference type="NCBI Taxonomy" id="1679466"/>
    <lineage>
        <taxon>Bacteria</taxon>
        <taxon>Pseudomonadati</taxon>
        <taxon>Bacteroidota</taxon>
        <taxon>Flavobacteriia</taxon>
        <taxon>Flavobacteriales</taxon>
        <taxon>Weeksellaceae</taxon>
        <taxon>Apibacter</taxon>
    </lineage>
</organism>
<evidence type="ECO:0000256" key="1">
    <source>
        <dbReference type="ARBA" id="ARBA00007274"/>
    </source>
</evidence>
<dbReference type="EMBL" id="PSZM01000036">
    <property type="protein sequence ID" value="PQL93242.1"/>
    <property type="molecule type" value="Genomic_DNA"/>
</dbReference>
<protein>
    <submittedName>
        <fullName evidence="2">Acyltransferase</fullName>
    </submittedName>
</protein>
<keyword evidence="2" id="KW-0808">Transferase</keyword>
<dbReference type="InterPro" id="IPR011004">
    <property type="entry name" value="Trimer_LpxA-like_sf"/>
</dbReference>
<accession>A0A2S8AE59</accession>
<dbReference type="GO" id="GO:0016746">
    <property type="term" value="F:acyltransferase activity"/>
    <property type="evidence" value="ECO:0007669"/>
    <property type="project" value="UniProtKB-KW"/>
</dbReference>
<dbReference type="Pfam" id="PF00132">
    <property type="entry name" value="Hexapep"/>
    <property type="match status" value="1"/>
</dbReference>
<dbReference type="Proteomes" id="UP000238042">
    <property type="component" value="Unassembled WGS sequence"/>
</dbReference>
<sequence length="178" mass="20465">MIRKIQKKFSDEYYIKKSIKRGLKLGKNVIFVDMPNFGSEPFLIEIGDNTKITSGVRFINHDGGNYVIKNMLKYEDARNVGRIKIGNNCFIGNNCIILPNVKIGNNCILGAGAVLTKSMPDNTVYAGNPAKFICTIEEYADKMLKNTTKYPRELEKNRKELEKYWAEKLPYEYKKDTY</sequence>
<comment type="similarity">
    <text evidence="1">Belongs to the transferase hexapeptide repeat family.</text>
</comment>
<keyword evidence="2" id="KW-0012">Acyltransferase</keyword>
<evidence type="ECO:0000313" key="3">
    <source>
        <dbReference type="Proteomes" id="UP000238042"/>
    </source>
</evidence>
<dbReference type="CDD" id="cd04647">
    <property type="entry name" value="LbH_MAT_like"/>
    <property type="match status" value="1"/>
</dbReference>
<dbReference type="RefSeq" id="WP_105192974.1">
    <property type="nucleotide sequence ID" value="NZ_PSZM01000036.1"/>
</dbReference>
<gene>
    <name evidence="2" type="ORF">C4S77_05290</name>
</gene>
<dbReference type="PANTHER" id="PTHR43300:SF11">
    <property type="entry name" value="ACETYLTRANSFERASE RV3034C-RELATED"/>
    <property type="match status" value="1"/>
</dbReference>
<evidence type="ECO:0000313" key="2">
    <source>
        <dbReference type="EMBL" id="PQL93242.1"/>
    </source>
</evidence>
<dbReference type="PANTHER" id="PTHR43300">
    <property type="entry name" value="ACETYLTRANSFERASE"/>
    <property type="match status" value="1"/>
</dbReference>
<dbReference type="AlphaFoldDB" id="A0A2S8AE59"/>
<dbReference type="InterPro" id="IPR050179">
    <property type="entry name" value="Trans_hexapeptide_repeat"/>
</dbReference>
<dbReference type="InterPro" id="IPR001451">
    <property type="entry name" value="Hexapep"/>
</dbReference>
<name>A0A2S8AE59_9FLAO</name>
<proteinExistence type="inferred from homology"/>
<dbReference type="SUPFAM" id="SSF51161">
    <property type="entry name" value="Trimeric LpxA-like enzymes"/>
    <property type="match status" value="1"/>
</dbReference>
<reference evidence="2 3" key="1">
    <citation type="submission" date="2018-02" db="EMBL/GenBank/DDBJ databases">
        <title>Genome sequences of Apibacter spp., gut symbionts of Asian honey bees.</title>
        <authorList>
            <person name="Kwong W.K."/>
            <person name="Steele M.I."/>
            <person name="Moran N.A."/>
        </authorList>
    </citation>
    <scope>NUCLEOTIDE SEQUENCE [LARGE SCALE GENOMIC DNA]</scope>
    <source>
        <strain evidence="3">wkB301</strain>
    </source>
</reference>
<keyword evidence="3" id="KW-1185">Reference proteome</keyword>
<comment type="caution">
    <text evidence="2">The sequence shown here is derived from an EMBL/GenBank/DDBJ whole genome shotgun (WGS) entry which is preliminary data.</text>
</comment>
<dbReference type="Gene3D" id="2.160.10.10">
    <property type="entry name" value="Hexapeptide repeat proteins"/>
    <property type="match status" value="1"/>
</dbReference>